<sequence>MAQDTETLQEVAETAIHHLSRIANILASAARDVVTELGEMVSDVAEVAATKRPQQVEPPIEE</sequence>
<dbReference type="Proteomes" id="UP001597045">
    <property type="component" value="Unassembled WGS sequence"/>
</dbReference>
<proteinExistence type="predicted"/>
<name>A0ABW3M3K4_9PSEU</name>
<evidence type="ECO:0000313" key="1">
    <source>
        <dbReference type="EMBL" id="MFD1045271.1"/>
    </source>
</evidence>
<organism evidence="1 2">
    <name type="scientific">Kibdelosporangium lantanae</name>
    <dbReference type="NCBI Taxonomy" id="1497396"/>
    <lineage>
        <taxon>Bacteria</taxon>
        <taxon>Bacillati</taxon>
        <taxon>Actinomycetota</taxon>
        <taxon>Actinomycetes</taxon>
        <taxon>Pseudonocardiales</taxon>
        <taxon>Pseudonocardiaceae</taxon>
        <taxon>Kibdelosporangium</taxon>
    </lineage>
</organism>
<keyword evidence="2" id="KW-1185">Reference proteome</keyword>
<comment type="caution">
    <text evidence="1">The sequence shown here is derived from an EMBL/GenBank/DDBJ whole genome shotgun (WGS) entry which is preliminary data.</text>
</comment>
<evidence type="ECO:0000313" key="2">
    <source>
        <dbReference type="Proteomes" id="UP001597045"/>
    </source>
</evidence>
<gene>
    <name evidence="1" type="ORF">ACFQ1S_06575</name>
</gene>
<accession>A0ABW3M3K4</accession>
<reference evidence="2" key="1">
    <citation type="journal article" date="2019" name="Int. J. Syst. Evol. Microbiol.">
        <title>The Global Catalogue of Microorganisms (GCM) 10K type strain sequencing project: providing services to taxonomists for standard genome sequencing and annotation.</title>
        <authorList>
            <consortium name="The Broad Institute Genomics Platform"/>
            <consortium name="The Broad Institute Genome Sequencing Center for Infectious Disease"/>
            <person name="Wu L."/>
            <person name="Ma J."/>
        </authorList>
    </citation>
    <scope>NUCLEOTIDE SEQUENCE [LARGE SCALE GENOMIC DNA]</scope>
    <source>
        <strain evidence="2">JCM 31486</strain>
    </source>
</reference>
<dbReference type="EMBL" id="JBHTIS010000253">
    <property type="protein sequence ID" value="MFD1045271.1"/>
    <property type="molecule type" value="Genomic_DNA"/>
</dbReference>
<protein>
    <submittedName>
        <fullName evidence="1">Uncharacterized protein</fullName>
    </submittedName>
</protein>